<dbReference type="PANTHER" id="PTHR30413:SF8">
    <property type="entry name" value="TRANSPORT PERMEASE PROTEIN"/>
    <property type="match status" value="1"/>
</dbReference>
<sequence>MYVVIGVFLFEFFSQSMNQGAKSITGNTALVQSLSFPRITLPLATVLQQLLTLAPMLGVMYIYCLILGAKPSWSWLLVLPLVGIYTLFNTGVALVAARLTVHVRDLTQLLPLINRLLFYTSGVLFSVDRILSMLPVMVTLFDFHPIYQTLQIARGCIMGTEYPIEYWAYLSIWSVLLLIFGILFFWVAEERYGRVN</sequence>
<dbReference type="EMBL" id="FUHW01000032">
    <property type="protein sequence ID" value="SJM65585.1"/>
    <property type="molecule type" value="Genomic_DNA"/>
</dbReference>
<dbReference type="Proteomes" id="UP000195913">
    <property type="component" value="Unassembled WGS sequence"/>
</dbReference>
<keyword evidence="3" id="KW-0813">Transport</keyword>
<keyword evidence="6" id="KW-1185">Reference proteome</keyword>
<dbReference type="AlphaFoldDB" id="A0A1R4GC19"/>
<evidence type="ECO:0000256" key="1">
    <source>
        <dbReference type="ARBA" id="ARBA00004429"/>
    </source>
</evidence>
<proteinExistence type="inferred from homology"/>
<evidence type="ECO:0000313" key="5">
    <source>
        <dbReference type="EMBL" id="SJM65585.1"/>
    </source>
</evidence>
<evidence type="ECO:0000256" key="4">
    <source>
        <dbReference type="SAM" id="Phobius"/>
    </source>
</evidence>
<keyword evidence="4" id="KW-0472">Membrane</keyword>
<organism evidence="5 6">
    <name type="scientific">Arthrobacter rhombi</name>
    <dbReference type="NCBI Taxonomy" id="71253"/>
    <lineage>
        <taxon>Bacteria</taxon>
        <taxon>Bacillati</taxon>
        <taxon>Actinomycetota</taxon>
        <taxon>Actinomycetes</taxon>
        <taxon>Micrococcales</taxon>
        <taxon>Micrococcaceae</taxon>
        <taxon>Arthrobacter</taxon>
    </lineage>
</organism>
<keyword evidence="4" id="KW-0812">Transmembrane</keyword>
<keyword evidence="4" id="KW-1133">Transmembrane helix</keyword>
<dbReference type="GO" id="GO:0015920">
    <property type="term" value="P:lipopolysaccharide transport"/>
    <property type="evidence" value="ECO:0007669"/>
    <property type="project" value="TreeGrafter"/>
</dbReference>
<feature type="transmembrane region" description="Helical" evidence="4">
    <location>
        <begin position="50"/>
        <end position="69"/>
    </location>
</feature>
<evidence type="ECO:0000256" key="3">
    <source>
        <dbReference type="ARBA" id="ARBA00022448"/>
    </source>
</evidence>
<evidence type="ECO:0000313" key="6">
    <source>
        <dbReference type="Proteomes" id="UP000195913"/>
    </source>
</evidence>
<evidence type="ECO:0000256" key="2">
    <source>
        <dbReference type="ARBA" id="ARBA00007783"/>
    </source>
</evidence>
<dbReference type="GO" id="GO:0005886">
    <property type="term" value="C:plasma membrane"/>
    <property type="evidence" value="ECO:0007669"/>
    <property type="project" value="UniProtKB-SubCell"/>
</dbReference>
<reference evidence="5 6" key="1">
    <citation type="submission" date="2017-02" db="EMBL/GenBank/DDBJ databases">
        <authorList>
            <person name="Peterson S.W."/>
        </authorList>
    </citation>
    <scope>NUCLEOTIDE SEQUENCE [LARGE SCALE GENOMIC DNA]</scope>
    <source>
        <strain evidence="5 6">B Ar 00.02</strain>
    </source>
</reference>
<gene>
    <name evidence="5" type="ORF">FM101_09370</name>
</gene>
<protein>
    <submittedName>
        <fullName evidence="5">O-antigen export system, permease protein</fullName>
    </submittedName>
</protein>
<accession>A0A1R4GC19</accession>
<name>A0A1R4GC19_9MICC</name>
<feature type="transmembrane region" description="Helical" evidence="4">
    <location>
        <begin position="166"/>
        <end position="188"/>
    </location>
</feature>
<dbReference type="PANTHER" id="PTHR30413">
    <property type="entry name" value="INNER MEMBRANE TRANSPORT PERMEASE"/>
    <property type="match status" value="1"/>
</dbReference>
<feature type="transmembrane region" description="Helical" evidence="4">
    <location>
        <begin position="75"/>
        <end position="96"/>
    </location>
</feature>
<comment type="similarity">
    <text evidence="2">Belongs to the ABC-2 integral membrane protein family.</text>
</comment>
<comment type="subcellular location">
    <subcellularLocation>
        <location evidence="1">Cell inner membrane</location>
        <topology evidence="1">Multi-pass membrane protein</topology>
    </subcellularLocation>
</comment>